<keyword evidence="2" id="KW-1185">Reference proteome</keyword>
<proteinExistence type="predicted"/>
<protein>
    <submittedName>
        <fullName evidence="1">Uncharacterized protein</fullName>
    </submittedName>
</protein>
<accession>A0ABN7ARC4</accession>
<evidence type="ECO:0000313" key="1">
    <source>
        <dbReference type="EMBL" id="BES94761.1"/>
    </source>
</evidence>
<dbReference type="Proteomes" id="UP001307889">
    <property type="component" value="Chromosome 5"/>
</dbReference>
<organism evidence="1 2">
    <name type="scientific">Nesidiocoris tenuis</name>
    <dbReference type="NCBI Taxonomy" id="355587"/>
    <lineage>
        <taxon>Eukaryota</taxon>
        <taxon>Metazoa</taxon>
        <taxon>Ecdysozoa</taxon>
        <taxon>Arthropoda</taxon>
        <taxon>Hexapoda</taxon>
        <taxon>Insecta</taxon>
        <taxon>Pterygota</taxon>
        <taxon>Neoptera</taxon>
        <taxon>Paraneoptera</taxon>
        <taxon>Hemiptera</taxon>
        <taxon>Heteroptera</taxon>
        <taxon>Panheteroptera</taxon>
        <taxon>Cimicomorpha</taxon>
        <taxon>Miridae</taxon>
        <taxon>Dicyphina</taxon>
        <taxon>Nesidiocoris</taxon>
    </lineage>
</organism>
<name>A0ABN7ARC4_9HEMI</name>
<evidence type="ECO:0000313" key="2">
    <source>
        <dbReference type="Proteomes" id="UP001307889"/>
    </source>
</evidence>
<reference evidence="1 2" key="1">
    <citation type="submission" date="2023-09" db="EMBL/GenBank/DDBJ databases">
        <title>Nesidiocoris tenuis whole genome shotgun sequence.</title>
        <authorList>
            <person name="Shibata T."/>
            <person name="Shimoda M."/>
            <person name="Kobayashi T."/>
            <person name="Uehara T."/>
        </authorList>
    </citation>
    <scope>NUCLEOTIDE SEQUENCE [LARGE SCALE GENOMIC DNA]</scope>
    <source>
        <strain evidence="1 2">Japan</strain>
    </source>
</reference>
<dbReference type="EMBL" id="AP028913">
    <property type="protein sequence ID" value="BES94761.1"/>
    <property type="molecule type" value="Genomic_DNA"/>
</dbReference>
<sequence length="139" mass="15428">MSLEIGPHIAIPALHSPTAKVEIFPNFPRCISYRLHGGDFLDTESDIDRVDEAENNFLILSVLIAGVVSSCLLWQYKKSFAADIICALEGGDSKAEIRPSVLPRHFAFLFMPAESEVKRRLPLGQTRFAKLLRLTVASC</sequence>
<gene>
    <name evidence="1" type="ORF">NTJ_07570</name>
</gene>